<dbReference type="EMBL" id="ML996566">
    <property type="protein sequence ID" value="KAF2762361.1"/>
    <property type="molecule type" value="Genomic_DNA"/>
</dbReference>
<dbReference type="GeneID" id="54484421"/>
<evidence type="ECO:0000256" key="2">
    <source>
        <dbReference type="ARBA" id="ARBA00022723"/>
    </source>
</evidence>
<dbReference type="PANTHER" id="PTHR28620">
    <property type="entry name" value="CENTROMERE PROTEIN V"/>
    <property type="match status" value="1"/>
</dbReference>
<evidence type="ECO:0000259" key="4">
    <source>
        <dbReference type="PROSITE" id="PS51891"/>
    </source>
</evidence>
<dbReference type="GO" id="GO:0016846">
    <property type="term" value="F:carbon-sulfur lyase activity"/>
    <property type="evidence" value="ECO:0007669"/>
    <property type="project" value="InterPro"/>
</dbReference>
<keyword evidence="2" id="KW-0479">Metal-binding</keyword>
<keyword evidence="6" id="KW-1185">Reference proteome</keyword>
<sequence>MASPGAHDVTRKPYTGSCHCGFIKYVLHVTLPADPNVSGADLDPAMFSKIYRCNCTTCHKMGYMHCRPVSMTDDFRLLSPLIDKHGNAEGLGVYQCGGMYASWYFCQRCGCRAFTITKPEGGQIVKVNMGELMEQGSKGELKEAWKASDSVKYLSVNAVTIDAGQGDGLREWTERKWVYYLERFKTTGHNISWDRPFEAGMY</sequence>
<accession>A0A6A6WK48</accession>
<name>A0A6A6WK48_9PEZI</name>
<protein>
    <recommendedName>
        <fullName evidence="4">CENP-V/GFA domain-containing protein</fullName>
    </recommendedName>
</protein>
<dbReference type="Gene3D" id="2.170.150.70">
    <property type="match status" value="1"/>
</dbReference>
<dbReference type="SUPFAM" id="SSF51316">
    <property type="entry name" value="Mss4-like"/>
    <property type="match status" value="1"/>
</dbReference>
<dbReference type="PROSITE" id="PS51891">
    <property type="entry name" value="CENP_V_GFA"/>
    <property type="match status" value="1"/>
</dbReference>
<evidence type="ECO:0000256" key="3">
    <source>
        <dbReference type="ARBA" id="ARBA00022833"/>
    </source>
</evidence>
<dbReference type="InterPro" id="IPR011057">
    <property type="entry name" value="Mss4-like_sf"/>
</dbReference>
<dbReference type="OrthoDB" id="3930719at2759"/>
<evidence type="ECO:0000313" key="5">
    <source>
        <dbReference type="EMBL" id="KAF2762361.1"/>
    </source>
</evidence>
<feature type="domain" description="CENP-V/GFA" evidence="4">
    <location>
        <begin position="14"/>
        <end position="146"/>
    </location>
</feature>
<proteinExistence type="inferred from homology"/>
<gene>
    <name evidence="5" type="ORF">EJ05DRAFT_473269</name>
</gene>
<dbReference type="AlphaFoldDB" id="A0A6A6WK48"/>
<dbReference type="InterPro" id="IPR052355">
    <property type="entry name" value="CENP-V-like"/>
</dbReference>
<organism evidence="5 6">
    <name type="scientific">Pseudovirgaria hyperparasitica</name>
    <dbReference type="NCBI Taxonomy" id="470096"/>
    <lineage>
        <taxon>Eukaryota</taxon>
        <taxon>Fungi</taxon>
        <taxon>Dikarya</taxon>
        <taxon>Ascomycota</taxon>
        <taxon>Pezizomycotina</taxon>
        <taxon>Dothideomycetes</taxon>
        <taxon>Dothideomycetes incertae sedis</taxon>
        <taxon>Acrospermales</taxon>
        <taxon>Acrospermaceae</taxon>
        <taxon>Pseudovirgaria</taxon>
    </lineage>
</organism>
<dbReference type="RefSeq" id="XP_033604812.1">
    <property type="nucleotide sequence ID" value="XM_033743367.1"/>
</dbReference>
<evidence type="ECO:0000313" key="6">
    <source>
        <dbReference type="Proteomes" id="UP000799437"/>
    </source>
</evidence>
<dbReference type="InterPro" id="IPR006913">
    <property type="entry name" value="CENP-V/GFA"/>
</dbReference>
<dbReference type="Proteomes" id="UP000799437">
    <property type="component" value="Unassembled WGS sequence"/>
</dbReference>
<dbReference type="PANTHER" id="PTHR28620:SF1">
    <property type="entry name" value="CENP-V_GFA DOMAIN-CONTAINING PROTEIN"/>
    <property type="match status" value="1"/>
</dbReference>
<reference evidence="5" key="1">
    <citation type="journal article" date="2020" name="Stud. Mycol.">
        <title>101 Dothideomycetes genomes: a test case for predicting lifestyles and emergence of pathogens.</title>
        <authorList>
            <person name="Haridas S."/>
            <person name="Albert R."/>
            <person name="Binder M."/>
            <person name="Bloem J."/>
            <person name="Labutti K."/>
            <person name="Salamov A."/>
            <person name="Andreopoulos B."/>
            <person name="Baker S."/>
            <person name="Barry K."/>
            <person name="Bills G."/>
            <person name="Bluhm B."/>
            <person name="Cannon C."/>
            <person name="Castanera R."/>
            <person name="Culley D."/>
            <person name="Daum C."/>
            <person name="Ezra D."/>
            <person name="Gonzalez J."/>
            <person name="Henrissat B."/>
            <person name="Kuo A."/>
            <person name="Liang C."/>
            <person name="Lipzen A."/>
            <person name="Lutzoni F."/>
            <person name="Magnuson J."/>
            <person name="Mondo S."/>
            <person name="Nolan M."/>
            <person name="Ohm R."/>
            <person name="Pangilinan J."/>
            <person name="Park H.-J."/>
            <person name="Ramirez L."/>
            <person name="Alfaro M."/>
            <person name="Sun H."/>
            <person name="Tritt A."/>
            <person name="Yoshinaga Y."/>
            <person name="Zwiers L.-H."/>
            <person name="Turgeon B."/>
            <person name="Goodwin S."/>
            <person name="Spatafora J."/>
            <person name="Crous P."/>
            <person name="Grigoriev I."/>
        </authorList>
    </citation>
    <scope>NUCLEOTIDE SEQUENCE</scope>
    <source>
        <strain evidence="5">CBS 121739</strain>
    </source>
</reference>
<evidence type="ECO:0000256" key="1">
    <source>
        <dbReference type="ARBA" id="ARBA00005495"/>
    </source>
</evidence>
<comment type="similarity">
    <text evidence="1">Belongs to the Gfa family.</text>
</comment>
<dbReference type="GO" id="GO:0046872">
    <property type="term" value="F:metal ion binding"/>
    <property type="evidence" value="ECO:0007669"/>
    <property type="project" value="UniProtKB-KW"/>
</dbReference>
<keyword evidence="3" id="KW-0862">Zinc</keyword>